<dbReference type="InterPro" id="IPR051532">
    <property type="entry name" value="Ester_Hydrolysis_Enzymes"/>
</dbReference>
<feature type="signal peptide" evidence="1">
    <location>
        <begin position="1"/>
        <end position="21"/>
    </location>
</feature>
<keyword evidence="6" id="KW-1185">Reference proteome</keyword>
<evidence type="ECO:0000313" key="4">
    <source>
        <dbReference type="EMBL" id="MFA1769706.1"/>
    </source>
</evidence>
<accession>A0A5M8QKQ5</accession>
<dbReference type="InterPro" id="IPR036514">
    <property type="entry name" value="SGNH_hydro_sf"/>
</dbReference>
<reference evidence="4 6" key="3">
    <citation type="submission" date="2024-08" db="EMBL/GenBank/DDBJ databases">
        <authorList>
            <person name="Wei W."/>
        </authorList>
    </citation>
    <scope>NUCLEOTIDE SEQUENCE [LARGE SCALE GENOMIC DNA]</scope>
    <source>
        <strain evidence="4 6">XU2</strain>
    </source>
</reference>
<dbReference type="PANTHER" id="PTHR30383">
    <property type="entry name" value="THIOESTERASE 1/PROTEASE 1/LYSOPHOSPHOLIPASE L1"/>
    <property type="match status" value="1"/>
</dbReference>
<comment type="caution">
    <text evidence="3">The sequence shown here is derived from an EMBL/GenBank/DDBJ whole genome shotgun (WGS) entry which is preliminary data.</text>
</comment>
<evidence type="ECO:0000313" key="3">
    <source>
        <dbReference type="EMBL" id="KAA6435346.1"/>
    </source>
</evidence>
<reference evidence="3 5" key="2">
    <citation type="submission" date="2019-09" db="EMBL/GenBank/DDBJ databases">
        <title>A bacterium isolated from glacier soil.</title>
        <authorList>
            <person name="Liu Q."/>
        </authorList>
    </citation>
    <scope>NUCLEOTIDE SEQUENCE [LARGE SCALE GENOMIC DNA]</scope>
    <source>
        <strain evidence="3 5">MDT1-10-3</strain>
    </source>
</reference>
<sequence>MKLVRGALVAATFAFFSQAQAQAPAQPAKWDSTYRPGSFDLKVQQFQSYPNSSKDIIFLGNSLTANTDWAELLGMPQAKNRGISGDITFGVLERLHEVIEGKPAKVFILIGINDISRNVPDQVILANYQKMISRIKAGSPKTKIYFQTLLPTNESFGKFKNHYHKEEHILWVNNALKDLAKKEKIEVVDLYPHFLDQNKKLVSEYTHDGLHLTVAGYQKWVEVLKKGNYLK</sequence>
<evidence type="ECO:0000313" key="5">
    <source>
        <dbReference type="Proteomes" id="UP000323866"/>
    </source>
</evidence>
<feature type="domain" description="SGNH hydrolase-type esterase" evidence="2">
    <location>
        <begin position="59"/>
        <end position="218"/>
    </location>
</feature>
<dbReference type="AlphaFoldDB" id="A0A5M8QKQ5"/>
<gene>
    <name evidence="4" type="ORF">ACD591_00260</name>
    <name evidence="3" type="ORF">FOE74_05175</name>
</gene>
<dbReference type="Pfam" id="PF13472">
    <property type="entry name" value="Lipase_GDSL_2"/>
    <property type="match status" value="1"/>
</dbReference>
<dbReference type="RefSeq" id="WP_149097540.1">
    <property type="nucleotide sequence ID" value="NZ_BMMG01000002.1"/>
</dbReference>
<dbReference type="EMBL" id="JBGOGF010000001">
    <property type="protein sequence ID" value="MFA1769706.1"/>
    <property type="molecule type" value="Genomic_DNA"/>
</dbReference>
<dbReference type="EMBL" id="VKKZ01000019">
    <property type="protein sequence ID" value="KAA6435346.1"/>
    <property type="molecule type" value="Genomic_DNA"/>
</dbReference>
<keyword evidence="1" id="KW-0732">Signal</keyword>
<name>A0A5M8QKQ5_9BACT</name>
<evidence type="ECO:0000256" key="1">
    <source>
        <dbReference type="SAM" id="SignalP"/>
    </source>
</evidence>
<proteinExistence type="predicted"/>
<dbReference type="SUPFAM" id="SSF52266">
    <property type="entry name" value="SGNH hydrolase"/>
    <property type="match status" value="1"/>
</dbReference>
<protein>
    <submittedName>
        <fullName evidence="4">GDSL-type esterase/lipase family protein</fullName>
    </submittedName>
    <submittedName>
        <fullName evidence="3">Sialate O-acetylesterase</fullName>
    </submittedName>
</protein>
<organism evidence="3 5">
    <name type="scientific">Rufibacter glacialis</name>
    <dbReference type="NCBI Taxonomy" id="1259555"/>
    <lineage>
        <taxon>Bacteria</taxon>
        <taxon>Pseudomonadati</taxon>
        <taxon>Bacteroidota</taxon>
        <taxon>Cytophagia</taxon>
        <taxon>Cytophagales</taxon>
        <taxon>Hymenobacteraceae</taxon>
        <taxon>Rufibacter</taxon>
    </lineage>
</organism>
<dbReference type="Proteomes" id="UP000323866">
    <property type="component" value="Unassembled WGS sequence"/>
</dbReference>
<dbReference type="GO" id="GO:0004622">
    <property type="term" value="F:phosphatidylcholine lysophospholipase activity"/>
    <property type="evidence" value="ECO:0007669"/>
    <property type="project" value="TreeGrafter"/>
</dbReference>
<feature type="chain" id="PRO_5024378142" evidence="1">
    <location>
        <begin position="22"/>
        <end position="231"/>
    </location>
</feature>
<reference evidence="3 5" key="1">
    <citation type="submission" date="2019-07" db="EMBL/GenBank/DDBJ databases">
        <authorList>
            <person name="Qu J.-H."/>
        </authorList>
    </citation>
    <scope>NUCLEOTIDE SEQUENCE [LARGE SCALE GENOMIC DNA]</scope>
    <source>
        <strain evidence="3 5">MDT1-10-3</strain>
    </source>
</reference>
<evidence type="ECO:0000313" key="6">
    <source>
        <dbReference type="Proteomes" id="UP001570846"/>
    </source>
</evidence>
<dbReference type="InterPro" id="IPR013830">
    <property type="entry name" value="SGNH_hydro"/>
</dbReference>
<dbReference type="PANTHER" id="PTHR30383:SF5">
    <property type="entry name" value="SGNH HYDROLASE-TYPE ESTERASE DOMAIN-CONTAINING PROTEIN"/>
    <property type="match status" value="1"/>
</dbReference>
<dbReference type="Gene3D" id="3.40.50.1110">
    <property type="entry name" value="SGNH hydrolase"/>
    <property type="match status" value="1"/>
</dbReference>
<dbReference type="OrthoDB" id="9790057at2"/>
<evidence type="ECO:0000259" key="2">
    <source>
        <dbReference type="Pfam" id="PF13472"/>
    </source>
</evidence>
<dbReference type="Proteomes" id="UP001570846">
    <property type="component" value="Unassembled WGS sequence"/>
</dbReference>